<dbReference type="Gramene" id="KGN57696">
    <property type="protein sequence ID" value="KGN57696"/>
    <property type="gene ID" value="Csa_3G253530"/>
</dbReference>
<dbReference type="AlphaFoldDB" id="A0A0A0LCB6"/>
<evidence type="ECO:0000313" key="2">
    <source>
        <dbReference type="EMBL" id="KGN57696.1"/>
    </source>
</evidence>
<dbReference type="EMBL" id="CM002924">
    <property type="protein sequence ID" value="KGN57696.1"/>
    <property type="molecule type" value="Genomic_DNA"/>
</dbReference>
<name>A0A0A0LCB6_CUCSA</name>
<feature type="compositionally biased region" description="Basic and acidic residues" evidence="1">
    <location>
        <begin position="53"/>
        <end position="62"/>
    </location>
</feature>
<accession>A0A0A0LCB6</accession>
<organism evidence="2 3">
    <name type="scientific">Cucumis sativus</name>
    <name type="common">Cucumber</name>
    <dbReference type="NCBI Taxonomy" id="3659"/>
    <lineage>
        <taxon>Eukaryota</taxon>
        <taxon>Viridiplantae</taxon>
        <taxon>Streptophyta</taxon>
        <taxon>Embryophyta</taxon>
        <taxon>Tracheophyta</taxon>
        <taxon>Spermatophyta</taxon>
        <taxon>Magnoliopsida</taxon>
        <taxon>eudicotyledons</taxon>
        <taxon>Gunneridae</taxon>
        <taxon>Pentapetalae</taxon>
        <taxon>rosids</taxon>
        <taxon>fabids</taxon>
        <taxon>Cucurbitales</taxon>
        <taxon>Cucurbitaceae</taxon>
        <taxon>Benincaseae</taxon>
        <taxon>Cucumis</taxon>
    </lineage>
</organism>
<sequence length="147" mass="16593">MEQIPAINRNPFEGKKRKEKNDWCCTFRLAGVLLAGEKRANKLQNSNSVGEEQQPRMGKDAKDLWRKKKNSGNKEFEVNAVCSPKIPSVNSSLNELTAAKSVGEEQQPRVGKEAKDLWRKEKNGGNKESDVNAVFFFQNSICQQLPK</sequence>
<feature type="compositionally biased region" description="Polar residues" evidence="1">
    <location>
        <begin position="42"/>
        <end position="51"/>
    </location>
</feature>
<evidence type="ECO:0000256" key="1">
    <source>
        <dbReference type="SAM" id="MobiDB-lite"/>
    </source>
</evidence>
<dbReference type="Proteomes" id="UP000029981">
    <property type="component" value="Chromosome 3"/>
</dbReference>
<feature type="region of interest" description="Disordered" evidence="1">
    <location>
        <begin position="99"/>
        <end position="126"/>
    </location>
</feature>
<evidence type="ECO:0000313" key="3">
    <source>
        <dbReference type="Proteomes" id="UP000029981"/>
    </source>
</evidence>
<reference evidence="2 3" key="3">
    <citation type="journal article" date="2010" name="BMC Genomics">
        <title>Transcriptome sequencing and comparative analysis of cucumber flowers with different sex types.</title>
        <authorList>
            <person name="Guo S."/>
            <person name="Zheng Y."/>
            <person name="Joung J.G."/>
            <person name="Liu S."/>
            <person name="Zhang Z."/>
            <person name="Crasta O.R."/>
            <person name="Sobral B.W."/>
            <person name="Xu Y."/>
            <person name="Huang S."/>
            <person name="Fei Z."/>
        </authorList>
    </citation>
    <scope>NUCLEOTIDE SEQUENCE [LARGE SCALE GENOMIC DNA]</scope>
    <source>
        <strain evidence="3">cv. 9930</strain>
    </source>
</reference>
<keyword evidence="3" id="KW-1185">Reference proteome</keyword>
<feature type="compositionally biased region" description="Basic and acidic residues" evidence="1">
    <location>
        <begin position="102"/>
        <end position="126"/>
    </location>
</feature>
<protein>
    <submittedName>
        <fullName evidence="2">Uncharacterized protein</fullName>
    </submittedName>
</protein>
<reference evidence="2 3" key="1">
    <citation type="journal article" date="2009" name="Nat. Genet.">
        <title>The genome of the cucumber, Cucumis sativus L.</title>
        <authorList>
            <person name="Huang S."/>
            <person name="Li R."/>
            <person name="Zhang Z."/>
            <person name="Li L."/>
            <person name="Gu X."/>
            <person name="Fan W."/>
            <person name="Lucas W.J."/>
            <person name="Wang X."/>
            <person name="Xie B."/>
            <person name="Ni P."/>
            <person name="Ren Y."/>
            <person name="Zhu H."/>
            <person name="Li J."/>
            <person name="Lin K."/>
            <person name="Jin W."/>
            <person name="Fei Z."/>
            <person name="Li G."/>
            <person name="Staub J."/>
            <person name="Kilian A."/>
            <person name="van der Vossen E.A."/>
            <person name="Wu Y."/>
            <person name="Guo J."/>
            <person name="He J."/>
            <person name="Jia Z."/>
            <person name="Ren Y."/>
            <person name="Tian G."/>
            <person name="Lu Y."/>
            <person name="Ruan J."/>
            <person name="Qian W."/>
            <person name="Wang M."/>
            <person name="Huang Q."/>
            <person name="Li B."/>
            <person name="Xuan Z."/>
            <person name="Cao J."/>
            <person name="Asan"/>
            <person name="Wu Z."/>
            <person name="Zhang J."/>
            <person name="Cai Q."/>
            <person name="Bai Y."/>
            <person name="Zhao B."/>
            <person name="Han Y."/>
            <person name="Li Y."/>
            <person name="Li X."/>
            <person name="Wang S."/>
            <person name="Shi Q."/>
            <person name="Liu S."/>
            <person name="Cho W.K."/>
            <person name="Kim J.Y."/>
            <person name="Xu Y."/>
            <person name="Heller-Uszynska K."/>
            <person name="Miao H."/>
            <person name="Cheng Z."/>
            <person name="Zhang S."/>
            <person name="Wu J."/>
            <person name="Yang Y."/>
            <person name="Kang H."/>
            <person name="Li M."/>
            <person name="Liang H."/>
            <person name="Ren X."/>
            <person name="Shi Z."/>
            <person name="Wen M."/>
            <person name="Jian M."/>
            <person name="Yang H."/>
            <person name="Zhang G."/>
            <person name="Yang Z."/>
            <person name="Chen R."/>
            <person name="Liu S."/>
            <person name="Li J."/>
            <person name="Ma L."/>
            <person name="Liu H."/>
            <person name="Zhou Y."/>
            <person name="Zhao J."/>
            <person name="Fang X."/>
            <person name="Li G."/>
            <person name="Fang L."/>
            <person name="Li Y."/>
            <person name="Liu D."/>
            <person name="Zheng H."/>
            <person name="Zhang Y."/>
            <person name="Qin N."/>
            <person name="Li Z."/>
            <person name="Yang G."/>
            <person name="Yang S."/>
            <person name="Bolund L."/>
            <person name="Kristiansen K."/>
            <person name="Zheng H."/>
            <person name="Li S."/>
            <person name="Zhang X."/>
            <person name="Yang H."/>
            <person name="Wang J."/>
            <person name="Sun R."/>
            <person name="Zhang B."/>
            <person name="Jiang S."/>
            <person name="Wang J."/>
            <person name="Du Y."/>
            <person name="Li S."/>
        </authorList>
    </citation>
    <scope>NUCLEOTIDE SEQUENCE [LARGE SCALE GENOMIC DNA]</scope>
    <source>
        <strain evidence="3">cv. 9930</strain>
    </source>
</reference>
<gene>
    <name evidence="2" type="ORF">Csa_3G253530</name>
</gene>
<proteinExistence type="predicted"/>
<reference evidence="2 3" key="2">
    <citation type="journal article" date="2009" name="PLoS ONE">
        <title>An integrated genetic and cytogenetic map of the cucumber genome.</title>
        <authorList>
            <person name="Ren Y."/>
            <person name="Zhang Z."/>
            <person name="Liu J."/>
            <person name="Staub J.E."/>
            <person name="Han Y."/>
            <person name="Cheng Z."/>
            <person name="Li X."/>
            <person name="Lu J."/>
            <person name="Miao H."/>
            <person name="Kang H."/>
            <person name="Xie B."/>
            <person name="Gu X."/>
            <person name="Wang X."/>
            <person name="Du Y."/>
            <person name="Jin W."/>
            <person name="Huang S."/>
        </authorList>
    </citation>
    <scope>NUCLEOTIDE SEQUENCE [LARGE SCALE GENOMIC DNA]</scope>
    <source>
        <strain evidence="3">cv. 9930</strain>
    </source>
</reference>
<reference evidence="2 3" key="4">
    <citation type="journal article" date="2011" name="BMC Genomics">
        <title>RNA-Seq improves annotation of protein-coding genes in the cucumber genome.</title>
        <authorList>
            <person name="Li Z."/>
            <person name="Zhang Z."/>
            <person name="Yan P."/>
            <person name="Huang S."/>
            <person name="Fei Z."/>
            <person name="Lin K."/>
        </authorList>
    </citation>
    <scope>NUCLEOTIDE SEQUENCE [LARGE SCALE GENOMIC DNA]</scope>
    <source>
        <strain evidence="3">cv. 9930</strain>
    </source>
</reference>
<feature type="region of interest" description="Disordered" evidence="1">
    <location>
        <begin position="40"/>
        <end position="62"/>
    </location>
</feature>